<comment type="similarity">
    <text evidence="7">Belongs to the peptidase S1 family. CLIP subfamily.</text>
</comment>
<evidence type="ECO:0000256" key="1">
    <source>
        <dbReference type="ARBA" id="ARBA00004239"/>
    </source>
</evidence>
<dbReference type="PROSITE" id="PS50240">
    <property type="entry name" value="TRYPSIN_DOM"/>
    <property type="match status" value="1"/>
</dbReference>
<evidence type="ECO:0000259" key="10">
    <source>
        <dbReference type="PROSITE" id="PS50240"/>
    </source>
</evidence>
<dbReference type="SMART" id="SM00020">
    <property type="entry name" value="Tryp_SPc"/>
    <property type="match status" value="1"/>
</dbReference>
<dbReference type="SUPFAM" id="SSF50494">
    <property type="entry name" value="Trypsin-like serine proteases"/>
    <property type="match status" value="1"/>
</dbReference>
<evidence type="ECO:0000256" key="3">
    <source>
        <dbReference type="ARBA" id="ARBA00022670"/>
    </source>
</evidence>
<reference evidence="11" key="1">
    <citation type="submission" date="2025-08" db="UniProtKB">
        <authorList>
            <consortium name="Ensembl"/>
        </authorList>
    </citation>
    <scope>IDENTIFICATION</scope>
</reference>
<evidence type="ECO:0000256" key="6">
    <source>
        <dbReference type="ARBA" id="ARBA00023157"/>
    </source>
</evidence>
<dbReference type="Ensembl" id="ENSSGRT00000081480.1">
    <property type="protein sequence ID" value="ENSSGRP00000076538.1"/>
    <property type="gene ID" value="ENSSGRG00000038795.1"/>
</dbReference>
<dbReference type="InParanoid" id="A0A672QKW0"/>
<dbReference type="Proteomes" id="UP000472262">
    <property type="component" value="Unassembled WGS sequence"/>
</dbReference>
<dbReference type="AlphaFoldDB" id="A0A672QKW0"/>
<dbReference type="CDD" id="cd00190">
    <property type="entry name" value="Tryp_SPc"/>
    <property type="match status" value="1"/>
</dbReference>
<evidence type="ECO:0000256" key="8">
    <source>
        <dbReference type="ARBA" id="ARBA00036320"/>
    </source>
</evidence>
<dbReference type="FunFam" id="2.40.10.10:FF:000002">
    <property type="entry name" value="Transmembrane protease serine"/>
    <property type="match status" value="1"/>
</dbReference>
<comment type="catalytic activity">
    <reaction evidence="8">
        <text>Preferential cleavage: Arg-|-Xaa, Lys-|-Xaa.</text>
        <dbReference type="EC" id="3.4.21.4"/>
    </reaction>
</comment>
<dbReference type="PROSITE" id="PS00135">
    <property type="entry name" value="TRYPSIN_SER"/>
    <property type="match status" value="1"/>
</dbReference>
<dbReference type="InterPro" id="IPR001254">
    <property type="entry name" value="Trypsin_dom"/>
</dbReference>
<accession>A0A672QKW0</accession>
<dbReference type="PANTHER" id="PTHR24264">
    <property type="entry name" value="TRYPSIN-RELATED"/>
    <property type="match status" value="1"/>
</dbReference>
<reference evidence="11" key="2">
    <citation type="submission" date="2025-09" db="UniProtKB">
        <authorList>
            <consortium name="Ensembl"/>
        </authorList>
    </citation>
    <scope>IDENTIFICATION</scope>
</reference>
<dbReference type="PANTHER" id="PTHR24264:SF65">
    <property type="entry name" value="SRCR DOMAIN-CONTAINING PROTEIN"/>
    <property type="match status" value="1"/>
</dbReference>
<comment type="subcellular location">
    <subcellularLocation>
        <location evidence="1">Secreted</location>
        <location evidence="1">Extracellular space</location>
    </subcellularLocation>
</comment>
<dbReference type="InterPro" id="IPR043504">
    <property type="entry name" value="Peptidase_S1_PA_chymotrypsin"/>
</dbReference>
<evidence type="ECO:0000256" key="4">
    <source>
        <dbReference type="ARBA" id="ARBA00022801"/>
    </source>
</evidence>
<evidence type="ECO:0000256" key="7">
    <source>
        <dbReference type="ARBA" id="ARBA00024195"/>
    </source>
</evidence>
<evidence type="ECO:0000256" key="5">
    <source>
        <dbReference type="ARBA" id="ARBA00022825"/>
    </source>
</evidence>
<dbReference type="InterPro" id="IPR009003">
    <property type="entry name" value="Peptidase_S1_PA"/>
</dbReference>
<dbReference type="GO" id="GO:0006508">
    <property type="term" value="P:proteolysis"/>
    <property type="evidence" value="ECO:0007669"/>
    <property type="project" value="UniProtKB-KW"/>
</dbReference>
<keyword evidence="2" id="KW-0964">Secreted</keyword>
<keyword evidence="6" id="KW-1015">Disulfide bond</keyword>
<keyword evidence="4" id="KW-0378">Hydrolase</keyword>
<evidence type="ECO:0000313" key="11">
    <source>
        <dbReference type="Ensembl" id="ENSSGRP00000076538.1"/>
    </source>
</evidence>
<dbReference type="InterPro" id="IPR050127">
    <property type="entry name" value="Serine_Proteases_S1"/>
</dbReference>
<keyword evidence="5" id="KW-0720">Serine protease</keyword>
<evidence type="ECO:0000256" key="9">
    <source>
        <dbReference type="ARBA" id="ARBA00038868"/>
    </source>
</evidence>
<keyword evidence="3" id="KW-0645">Protease</keyword>
<dbReference type="EC" id="3.4.21.4" evidence="9"/>
<dbReference type="Pfam" id="PF00089">
    <property type="entry name" value="Trypsin"/>
    <property type="match status" value="1"/>
</dbReference>
<protein>
    <recommendedName>
        <fullName evidence="9">trypsin</fullName>
        <ecNumber evidence="9">3.4.21.4</ecNumber>
    </recommendedName>
</protein>
<dbReference type="InterPro" id="IPR033116">
    <property type="entry name" value="TRYPSIN_SER"/>
</dbReference>
<keyword evidence="12" id="KW-1185">Reference proteome</keyword>
<sequence>GNPTPKRHQTQNKLYLVTLHPFCHKSKVWLLETTCFKTTPLCAQAGEEPSTLQKAIVKIIDSRVCNKSSVYRGELTQNMMCAGFLQGKVDSCKGDSGGPLVCEVSPGRFFLAGVVSWGVGCAQINKPGVYSRVTKLRNWILSYTNTTIRASLTA</sequence>
<evidence type="ECO:0000313" key="12">
    <source>
        <dbReference type="Proteomes" id="UP000472262"/>
    </source>
</evidence>
<dbReference type="OMA" id="CHKSKVW"/>
<proteinExistence type="inferred from homology"/>
<evidence type="ECO:0000256" key="2">
    <source>
        <dbReference type="ARBA" id="ARBA00022525"/>
    </source>
</evidence>
<dbReference type="Gene3D" id="2.40.10.10">
    <property type="entry name" value="Trypsin-like serine proteases"/>
    <property type="match status" value="1"/>
</dbReference>
<name>A0A672QKW0_SINGR</name>
<dbReference type="GO" id="GO:0005615">
    <property type="term" value="C:extracellular space"/>
    <property type="evidence" value="ECO:0007669"/>
    <property type="project" value="TreeGrafter"/>
</dbReference>
<organism evidence="11 12">
    <name type="scientific">Sinocyclocheilus grahami</name>
    <name type="common">Dianchi golden-line fish</name>
    <name type="synonym">Barbus grahami</name>
    <dbReference type="NCBI Taxonomy" id="75366"/>
    <lineage>
        <taxon>Eukaryota</taxon>
        <taxon>Metazoa</taxon>
        <taxon>Chordata</taxon>
        <taxon>Craniata</taxon>
        <taxon>Vertebrata</taxon>
        <taxon>Euteleostomi</taxon>
        <taxon>Actinopterygii</taxon>
        <taxon>Neopterygii</taxon>
        <taxon>Teleostei</taxon>
        <taxon>Ostariophysi</taxon>
        <taxon>Cypriniformes</taxon>
        <taxon>Cyprinidae</taxon>
        <taxon>Cyprininae</taxon>
        <taxon>Sinocyclocheilus</taxon>
    </lineage>
</organism>
<dbReference type="GO" id="GO:0004252">
    <property type="term" value="F:serine-type endopeptidase activity"/>
    <property type="evidence" value="ECO:0007669"/>
    <property type="project" value="UniProtKB-EC"/>
</dbReference>
<feature type="domain" description="Peptidase S1" evidence="10">
    <location>
        <begin position="1"/>
        <end position="145"/>
    </location>
</feature>